<proteinExistence type="predicted"/>
<comment type="caution">
    <text evidence="1">The sequence shown here is derived from an EMBL/GenBank/DDBJ whole genome shotgun (WGS) entry which is preliminary data.</text>
</comment>
<evidence type="ECO:0000313" key="2">
    <source>
        <dbReference type="Proteomes" id="UP000011575"/>
    </source>
</evidence>
<dbReference type="PATRIC" id="fig|1230454.4.peg.520"/>
<evidence type="ECO:0000313" key="1">
    <source>
        <dbReference type="EMBL" id="EMA69767.1"/>
    </source>
</evidence>
<dbReference type="Proteomes" id="UP000011575">
    <property type="component" value="Unassembled WGS sequence"/>
</dbReference>
<dbReference type="EMBL" id="AOJI01000013">
    <property type="protein sequence ID" value="EMA69767.1"/>
    <property type="molecule type" value="Genomic_DNA"/>
</dbReference>
<dbReference type="AlphaFoldDB" id="M0PI98"/>
<gene>
    <name evidence="1" type="ORF">C461_02531</name>
</gene>
<dbReference type="InterPro" id="IPR055944">
    <property type="entry name" value="DUF7522"/>
</dbReference>
<accession>M0PI98</accession>
<reference evidence="1 2" key="1">
    <citation type="journal article" date="2014" name="PLoS Genet.">
        <title>Phylogenetically driven sequencing of extremely halophilic archaea reveals strategies for static and dynamic osmo-response.</title>
        <authorList>
            <person name="Becker E.A."/>
            <person name="Seitzer P.M."/>
            <person name="Tritt A."/>
            <person name="Larsen D."/>
            <person name="Krusor M."/>
            <person name="Yao A.I."/>
            <person name="Wu D."/>
            <person name="Madern D."/>
            <person name="Eisen J.A."/>
            <person name="Darling A.E."/>
            <person name="Facciotti M.T."/>
        </authorList>
    </citation>
    <scope>NUCLEOTIDE SEQUENCE [LARGE SCALE GENOMIC DNA]</scope>
    <source>
        <strain evidence="1 2">JCM 13560</strain>
    </source>
</reference>
<sequence>MYPTIDRDTMSHSIDAYADELLSAARTATGDELRSLTYFTADDVDQLYLRSDLSRTADLVGFAESERNGFHAQSLYADTQLGDYRFTVRVFENGYLTRVIDGEHGVWVTTDSMDIDRFEELASALATILRSFDPV</sequence>
<name>M0PI98_9EURY</name>
<dbReference type="STRING" id="1230454.C461_02531"/>
<dbReference type="Pfam" id="PF24366">
    <property type="entry name" value="DUF7522"/>
    <property type="match status" value="1"/>
</dbReference>
<keyword evidence="2" id="KW-1185">Reference proteome</keyword>
<protein>
    <submittedName>
        <fullName evidence="1">Uncharacterized protein</fullName>
    </submittedName>
</protein>
<organism evidence="1 2">
    <name type="scientific">Halorubrum aidingense JCM 13560</name>
    <dbReference type="NCBI Taxonomy" id="1230454"/>
    <lineage>
        <taxon>Archaea</taxon>
        <taxon>Methanobacteriati</taxon>
        <taxon>Methanobacteriota</taxon>
        <taxon>Stenosarchaea group</taxon>
        <taxon>Halobacteria</taxon>
        <taxon>Halobacteriales</taxon>
        <taxon>Haloferacaceae</taxon>
        <taxon>Halorubrum</taxon>
    </lineage>
</organism>